<dbReference type="EMBL" id="JAOTOJ010000009">
    <property type="protein sequence ID" value="KAK9395635.1"/>
    <property type="molecule type" value="Genomic_DNA"/>
</dbReference>
<feature type="region of interest" description="Disordered" evidence="1">
    <location>
        <begin position="152"/>
        <end position="329"/>
    </location>
</feature>
<comment type="caution">
    <text evidence="2">The sequence shown here is derived from an EMBL/GenBank/DDBJ whole genome shotgun (WGS) entry which is preliminary data.</text>
</comment>
<feature type="region of interest" description="Disordered" evidence="1">
    <location>
        <begin position="379"/>
        <end position="539"/>
    </location>
</feature>
<evidence type="ECO:0000256" key="1">
    <source>
        <dbReference type="SAM" id="MobiDB-lite"/>
    </source>
</evidence>
<dbReference type="Proteomes" id="UP001474421">
    <property type="component" value="Unassembled WGS sequence"/>
</dbReference>
<protein>
    <submittedName>
        <fullName evidence="2">MEF2-activating motif and SAP domain-containing transcriptional regulator</fullName>
    </submittedName>
</protein>
<feature type="compositionally biased region" description="Gly residues" evidence="1">
    <location>
        <begin position="13"/>
        <end position="23"/>
    </location>
</feature>
<reference evidence="2 3" key="1">
    <citation type="journal article" date="2024" name="Proc. Natl. Acad. Sci. U.S.A.">
        <title>The genetic regulatory architecture and epigenomic basis for age-related changes in rattlesnake venom.</title>
        <authorList>
            <person name="Hogan M.P."/>
            <person name="Holding M.L."/>
            <person name="Nystrom G.S."/>
            <person name="Colston T.J."/>
            <person name="Bartlett D.A."/>
            <person name="Mason A.J."/>
            <person name="Ellsworth S.A."/>
            <person name="Rautsaw R.M."/>
            <person name="Lawrence K.C."/>
            <person name="Strickland J.L."/>
            <person name="He B."/>
            <person name="Fraser P."/>
            <person name="Margres M.J."/>
            <person name="Gilbert D.M."/>
            <person name="Gibbs H.L."/>
            <person name="Parkinson C.L."/>
            <person name="Rokyta D.R."/>
        </authorList>
    </citation>
    <scope>NUCLEOTIDE SEQUENCE [LARGE SCALE GENOMIC DNA]</scope>
    <source>
        <strain evidence="2">DRR0105</strain>
    </source>
</reference>
<accession>A0AAW1B1E0</accession>
<feature type="region of interest" description="Disordered" evidence="1">
    <location>
        <begin position="629"/>
        <end position="658"/>
    </location>
</feature>
<proteinExistence type="predicted"/>
<feature type="compositionally biased region" description="Polar residues" evidence="1">
    <location>
        <begin position="489"/>
        <end position="500"/>
    </location>
</feature>
<organism evidence="2 3">
    <name type="scientific">Crotalus adamanteus</name>
    <name type="common">Eastern diamondback rattlesnake</name>
    <dbReference type="NCBI Taxonomy" id="8729"/>
    <lineage>
        <taxon>Eukaryota</taxon>
        <taxon>Metazoa</taxon>
        <taxon>Chordata</taxon>
        <taxon>Craniata</taxon>
        <taxon>Vertebrata</taxon>
        <taxon>Euteleostomi</taxon>
        <taxon>Lepidosauria</taxon>
        <taxon>Squamata</taxon>
        <taxon>Bifurcata</taxon>
        <taxon>Unidentata</taxon>
        <taxon>Episquamata</taxon>
        <taxon>Toxicofera</taxon>
        <taxon>Serpentes</taxon>
        <taxon>Colubroidea</taxon>
        <taxon>Viperidae</taxon>
        <taxon>Crotalinae</taxon>
        <taxon>Crotalus</taxon>
    </lineage>
</organism>
<feature type="compositionally biased region" description="Basic and acidic residues" evidence="1">
    <location>
        <begin position="170"/>
        <end position="251"/>
    </location>
</feature>
<feature type="region of interest" description="Disordered" evidence="1">
    <location>
        <begin position="1"/>
        <end position="122"/>
    </location>
</feature>
<evidence type="ECO:0000313" key="2">
    <source>
        <dbReference type="EMBL" id="KAK9395635.1"/>
    </source>
</evidence>
<dbReference type="AlphaFoldDB" id="A0AAW1B1E0"/>
<feature type="compositionally biased region" description="Basic and acidic residues" evidence="1">
    <location>
        <begin position="258"/>
        <end position="284"/>
    </location>
</feature>
<name>A0AAW1B1E0_CROAD</name>
<sequence>MRGAAAGESTEGRLGGSSEGPGGASRAAQEDPRPGQAGRSPPPAGASRKLRLLPVTGHFGLSPAVSPCRGPGTCRPPQLATAPEPAWRRAGRLTEASSRTEKCAGPRNWQRRPLPLLPLPPSPNLLGSKEAASAQQAELLCVLCPPPFSRERSRCLPSFSPSPPVQLRTPDNDAVREREKEREERERNRGKERGKRERERGKREREREETEKERKRERKEKEREKEERERGKRETGEERGREERGERERGKRERGKRKREEREKEKEGRERRERKEKERKERERKERKRERKERERGRGMALLQLGWAEPNEGGLGHTGVLPAGQRPPLLPRADLGQTAVARVGAAASASCAARRISPRGWKLRSGARPRRHVGSVQLPGAVASHGGQQVPGPRQGETPGERLKWPVTGRSRSFLDAPARGGDLPAWPGRASSRAAREAPPGPSEELPSHPSALPPAAAPASNLLRSGLAFPPYSRASRSFPPRGTLPSRFSQSWQQASLSVERPLGEGAPQGESGEKGPRSAATWREATARCSRGPQPELSGGAGLHCAFRFPVNSAPKAWGRKAGASEAPEAAGGVVDNCEHQRLDLPPVPVDQQPAVTLSTSDAEFSLQGRNILIKPAISLPKRAANHRSSRGVSGGLRSPETAGRGEPMCFGTY</sequence>
<keyword evidence="3" id="KW-1185">Reference proteome</keyword>
<gene>
    <name evidence="2" type="ORF">NXF25_018996</name>
</gene>
<evidence type="ECO:0000313" key="3">
    <source>
        <dbReference type="Proteomes" id="UP001474421"/>
    </source>
</evidence>